<dbReference type="EMBL" id="LGRX02000336">
    <property type="protein sequence ID" value="KAK3288881.1"/>
    <property type="molecule type" value="Genomic_DNA"/>
</dbReference>
<dbReference type="PANTHER" id="PTHR16779:SF1">
    <property type="entry name" value="BETA-1,4-MANNOSYLTRANSFERASE EGH"/>
    <property type="match status" value="1"/>
</dbReference>
<dbReference type="InterPro" id="IPR029044">
    <property type="entry name" value="Nucleotide-diphossugar_trans"/>
</dbReference>
<sequence>MERHVASQYAGTNYYLRHAALWLDNTGVDLFVRCNTAPESFWTDSSRPRKVFMSENRVDDYALFLAASVRHFERIGFRIKYLELLNEPDGFWSTALAPSVYMKLVKAVRKQLDHYRLHDVQVSSPGTSLMHGTSTRVLEDDIWKMLPNTSSVLWNYIETARNDPISLPFLGSPERDALENDVMTEAYAMKGETPPFSVNNTKYILGLPNPYNTSQGPPYAPSLMYDSYMLDLLTLSRTFTAYVRAIAEDPEAWDAVSMFSTHAWDDKVLDLFNLRNFSVGNVGDLEGFRSHLELFQQSAVQGSRAAASSLKPIAISEFGLDRRMDMKHEAVQYGTTELWGQGGCYKTRNSDPPQELTFKTQEKDVLELWPVDDPYSTEIMPNTEGTLPEFGCQLFGHLLLFMNSNITLMGYWELTDYVFEQKVGKTTEMPNECSGLWGRKDQNKMFLAVTTLVLDTMPADAVVVSPDPQSSLANSSSSLTVATVISPDGHEMVIYVVNQDASAAHEALLELTDVDDLVPHKAFVYTGHPVVEEYREDDLSDTGTYEIHMDGSNAGRMSIRMGPLTCRAVVFKVSDEEHDAFHFWLAMQIAAAVLCIILLVQLYSNPHSRPEHAGLSGIALLQLVSTAHFTCYMLGGNSGNAWWDNVCVWGICEPPVILMLIAYRKWLLEDCATASDAGEESEELAALCMQEPCHPYVRLEASEEMQADLGLPRAHAMDDLLEVLLLYYPLHVVAAALSLVGITSAMLFPEQIAVVLFMAQTYAPQYAANTILPQAWLLGTVLLCAILYRPLRGLLIGSDSAWRWCIFCSCWLLSLLGPIAIFGYQTYLFDPSSSEDGAFWTYFGVLHVPSFIMGMALAMEYRANTIKAEMVNVMAMLAPVCVIPLFIMYCLEDPFYTNKTQGLMFLWVGHGAVLPFFMFCTLAITGTSNGRVSCFTKVLPPDLENLAMCLYIVAYPAYHLAPIIFNDSALPARLISITTFTLVGHALVVCPSRYHMQKLFRGLSEHEQSSDIRTPRGGAATAAAALLRAEALTRSWALRTYETLSGNNVWRLAGYYVLMIGIPAYFVMRLYYGASWYGILNAPGGTSSSTLVQIIKWFIMLCLPNSILNTIGQLLWPACVTRNVPSIEYMLGLRKDFKLYFRIVTRGNNPNLVRSNADEVAEVLSKCLPREMWEVEVATDNPLDLAARAKMPVIELLTPAEYQTSTGAKFKARALQCAIETSTARPQDWVIHLDEETKFGEDAVPHILHHCLTEHMLVESGVQKYGKIGQGGILYGTGEVENWITTLADSLRVADDYGKFRVQFECHECWVGMHGSFVVAQTAVEQATTFDHGMEGSITEDAYFALVARHLGVRYAWIDCHMYEQSPFSIMDFIKQRRRWFGGLYLVCIAQKVEFKLRVTLAIMTLAWALQPLAFLGMLVSWGVCSPVSDAWRLSCNIVAGLWYWCYLLGFIKTFDIKDGVVRYIILLATQLALLPLFAMMECIGVGYAVYDPPIDGFHVVQKETKAKSSNQKPQVQASSFMPYGSFEETAV</sequence>
<feature type="transmembrane region" description="Helical" evidence="1">
    <location>
        <begin position="971"/>
        <end position="990"/>
    </location>
</feature>
<dbReference type="InterPro" id="IPR027389">
    <property type="entry name" value="B_mannosylTrfase_Bre-3/Egh"/>
</dbReference>
<organism evidence="3 4">
    <name type="scientific">Cymbomonas tetramitiformis</name>
    <dbReference type="NCBI Taxonomy" id="36881"/>
    <lineage>
        <taxon>Eukaryota</taxon>
        <taxon>Viridiplantae</taxon>
        <taxon>Chlorophyta</taxon>
        <taxon>Pyramimonadophyceae</taxon>
        <taxon>Pyramimonadales</taxon>
        <taxon>Pyramimonadaceae</taxon>
        <taxon>Cymbomonas</taxon>
    </lineage>
</organism>
<dbReference type="GO" id="GO:0005737">
    <property type="term" value="C:cytoplasm"/>
    <property type="evidence" value="ECO:0007669"/>
    <property type="project" value="TreeGrafter"/>
</dbReference>
<dbReference type="InterPro" id="IPR017853">
    <property type="entry name" value="GH"/>
</dbReference>
<dbReference type="GO" id="GO:0019187">
    <property type="term" value="F:beta-1,4-mannosyltransferase activity"/>
    <property type="evidence" value="ECO:0007669"/>
    <property type="project" value="InterPro"/>
</dbReference>
<dbReference type="Gene3D" id="3.20.20.80">
    <property type="entry name" value="Glycosidases"/>
    <property type="match status" value="1"/>
</dbReference>
<reference evidence="3 4" key="1">
    <citation type="journal article" date="2015" name="Genome Biol. Evol.">
        <title>Comparative Genomics of a Bacterivorous Green Alga Reveals Evolutionary Causalities and Consequences of Phago-Mixotrophic Mode of Nutrition.</title>
        <authorList>
            <person name="Burns J.A."/>
            <person name="Paasch A."/>
            <person name="Narechania A."/>
            <person name="Kim E."/>
        </authorList>
    </citation>
    <scope>NUCLEOTIDE SEQUENCE [LARGE SCALE GENOMIC DNA]</scope>
    <source>
        <strain evidence="3 4">PLY_AMNH</strain>
    </source>
</reference>
<feature type="transmembrane region" description="Helical" evidence="1">
    <location>
        <begin position="641"/>
        <end position="663"/>
    </location>
</feature>
<dbReference type="Proteomes" id="UP001190700">
    <property type="component" value="Unassembled WGS sequence"/>
</dbReference>
<feature type="transmembrane region" description="Helical" evidence="1">
    <location>
        <begin position="766"/>
        <end position="789"/>
    </location>
</feature>
<evidence type="ECO:0000256" key="1">
    <source>
        <dbReference type="SAM" id="Phobius"/>
    </source>
</evidence>
<feature type="transmembrane region" description="Helical" evidence="1">
    <location>
        <begin position="1432"/>
        <end position="1452"/>
    </location>
</feature>
<feature type="domain" description="Glycosyltransferase 2-like" evidence="2">
    <location>
        <begin position="1229"/>
        <end position="1447"/>
    </location>
</feature>
<feature type="transmembrane region" description="Helical" evidence="1">
    <location>
        <begin position="1053"/>
        <end position="1074"/>
    </location>
</feature>
<feature type="transmembrane region" description="Helical" evidence="1">
    <location>
        <begin position="581"/>
        <end position="603"/>
    </location>
</feature>
<accession>A0AAE0H311</accession>
<feature type="transmembrane region" description="Helical" evidence="1">
    <location>
        <begin position="839"/>
        <end position="859"/>
    </location>
</feature>
<gene>
    <name evidence="3" type="ORF">CYMTET_3660</name>
</gene>
<feature type="transmembrane region" description="Helical" evidence="1">
    <location>
        <begin position="946"/>
        <end position="965"/>
    </location>
</feature>
<comment type="caution">
    <text evidence="3">The sequence shown here is derived from an EMBL/GenBank/DDBJ whole genome shotgun (WGS) entry which is preliminary data.</text>
</comment>
<evidence type="ECO:0000313" key="4">
    <source>
        <dbReference type="Proteomes" id="UP001190700"/>
    </source>
</evidence>
<keyword evidence="1" id="KW-1133">Transmembrane helix</keyword>
<proteinExistence type="predicted"/>
<feature type="transmembrane region" description="Helical" evidence="1">
    <location>
        <begin position="1464"/>
        <end position="1491"/>
    </location>
</feature>
<keyword evidence="4" id="KW-1185">Reference proteome</keyword>
<keyword evidence="1" id="KW-0812">Transmembrane</keyword>
<feature type="transmembrane region" description="Helical" evidence="1">
    <location>
        <begin position="615"/>
        <end position="635"/>
    </location>
</feature>
<feature type="transmembrane region" description="Helical" evidence="1">
    <location>
        <begin position="871"/>
        <end position="891"/>
    </location>
</feature>
<dbReference type="Pfam" id="PF13632">
    <property type="entry name" value="Glyco_trans_2_3"/>
    <property type="match status" value="1"/>
</dbReference>
<feature type="transmembrane region" description="Helical" evidence="1">
    <location>
        <begin position="801"/>
        <end position="827"/>
    </location>
</feature>
<name>A0AAE0H311_9CHLO</name>
<feature type="transmembrane region" description="Helical" evidence="1">
    <location>
        <begin position="1399"/>
        <end position="1420"/>
    </location>
</feature>
<feature type="transmembrane region" description="Helical" evidence="1">
    <location>
        <begin position="1094"/>
        <end position="1116"/>
    </location>
</feature>
<evidence type="ECO:0000259" key="2">
    <source>
        <dbReference type="Pfam" id="PF13632"/>
    </source>
</evidence>
<dbReference type="SUPFAM" id="SSF51445">
    <property type="entry name" value="(Trans)glycosidases"/>
    <property type="match status" value="1"/>
</dbReference>
<dbReference type="InterPro" id="IPR001173">
    <property type="entry name" value="Glyco_trans_2-like"/>
</dbReference>
<protein>
    <recommendedName>
        <fullName evidence="2">Glycosyltransferase 2-like domain-containing protein</fullName>
    </recommendedName>
</protein>
<dbReference type="PANTHER" id="PTHR16779">
    <property type="entry name" value="BETA-1,4-MANNOSYLTRANSFERASE EGH"/>
    <property type="match status" value="1"/>
</dbReference>
<feature type="transmembrane region" description="Helical" evidence="1">
    <location>
        <begin position="903"/>
        <end position="925"/>
    </location>
</feature>
<evidence type="ECO:0000313" key="3">
    <source>
        <dbReference type="EMBL" id="KAK3288881.1"/>
    </source>
</evidence>
<keyword evidence="1" id="KW-0472">Membrane</keyword>
<dbReference type="SUPFAM" id="SSF53448">
    <property type="entry name" value="Nucleotide-diphospho-sugar transferases"/>
    <property type="match status" value="1"/>
</dbReference>
<feature type="transmembrane region" description="Helical" evidence="1">
    <location>
        <begin position="723"/>
        <end position="746"/>
    </location>
</feature>